<dbReference type="RefSeq" id="XP_036627890.1">
    <property type="nucleotide sequence ID" value="XM_036780507.1"/>
</dbReference>
<name>A0A8H6ZQI9_PLEOS</name>
<dbReference type="EMBL" id="JACETU010000008">
    <property type="protein sequence ID" value="KAF7422858.1"/>
    <property type="molecule type" value="Genomic_DNA"/>
</dbReference>
<gene>
    <name evidence="2" type="ORF">PC9H_011021</name>
</gene>
<dbReference type="Pfam" id="PF01764">
    <property type="entry name" value="Lipase_3"/>
    <property type="match status" value="1"/>
</dbReference>
<protein>
    <recommendedName>
        <fullName evidence="1">Fungal lipase-type domain-containing protein</fullName>
    </recommendedName>
</protein>
<feature type="domain" description="Fungal lipase-type" evidence="1">
    <location>
        <begin position="152"/>
        <end position="235"/>
    </location>
</feature>
<dbReference type="AlphaFoldDB" id="A0A8H6ZQI9"/>
<organism evidence="2 3">
    <name type="scientific">Pleurotus ostreatus</name>
    <name type="common">Oyster mushroom</name>
    <name type="synonym">White-rot fungus</name>
    <dbReference type="NCBI Taxonomy" id="5322"/>
    <lineage>
        <taxon>Eukaryota</taxon>
        <taxon>Fungi</taxon>
        <taxon>Dikarya</taxon>
        <taxon>Basidiomycota</taxon>
        <taxon>Agaricomycotina</taxon>
        <taxon>Agaricomycetes</taxon>
        <taxon>Agaricomycetidae</taxon>
        <taxon>Agaricales</taxon>
        <taxon>Pleurotineae</taxon>
        <taxon>Pleurotaceae</taxon>
        <taxon>Pleurotus</taxon>
    </lineage>
</organism>
<dbReference type="Proteomes" id="UP000623687">
    <property type="component" value="Unassembled WGS sequence"/>
</dbReference>
<accession>A0A8H6ZQI9</accession>
<dbReference type="GO" id="GO:0006629">
    <property type="term" value="P:lipid metabolic process"/>
    <property type="evidence" value="ECO:0007669"/>
    <property type="project" value="InterPro"/>
</dbReference>
<evidence type="ECO:0000259" key="1">
    <source>
        <dbReference type="Pfam" id="PF01764"/>
    </source>
</evidence>
<dbReference type="InterPro" id="IPR002921">
    <property type="entry name" value="Fungal_lipase-type"/>
</dbReference>
<keyword evidence="3" id="KW-1185">Reference proteome</keyword>
<evidence type="ECO:0000313" key="3">
    <source>
        <dbReference type="Proteomes" id="UP000623687"/>
    </source>
</evidence>
<dbReference type="InterPro" id="IPR029058">
    <property type="entry name" value="AB_hydrolase_fold"/>
</dbReference>
<reference evidence="2" key="1">
    <citation type="submission" date="2019-07" db="EMBL/GenBank/DDBJ databases">
        <authorList>
            <person name="Palmer J.M."/>
        </authorList>
    </citation>
    <scope>NUCLEOTIDE SEQUENCE</scope>
    <source>
        <strain evidence="2">PC9</strain>
    </source>
</reference>
<sequence length="389" mass="40543">MSYNIHQQVFALSIASNLLSTCKGTQEALQNQIDSALQPALTNANIGDWTVVWGPTVWKAEPDNAETAPDRVWYIAHNPSANFGVDGSSFDTYVLAVAGTARGSAENFAIDADVDKVVDFNAWVQAGITTPPEQATTIDHTKPYVASGTAIGISTLLTVANAASQQTMAEFLGTIPPSSRLVFTGHSLGGALSPTVALALLKAGLLQNAPENVFVYPTAGPSPGNEPFAALFAGAFPLITDGPAPYQMWNGNLANTYDIVPLAWDVDSLGTIPGLYGKLPLVLGAILGGIVSGAIDKATASGLAYVPLQGQIFSTGGPATPPKTLDEFLLLALQEHEGAYAALIGTAEIPPLCAPGSSTEQARGLPILGGLYQANVEVTEMVRLDNERK</sequence>
<proteinExistence type="predicted"/>
<dbReference type="GeneID" id="59380839"/>
<comment type="caution">
    <text evidence="2">The sequence shown here is derived from an EMBL/GenBank/DDBJ whole genome shotgun (WGS) entry which is preliminary data.</text>
</comment>
<dbReference type="Gene3D" id="3.40.50.1820">
    <property type="entry name" value="alpha/beta hydrolase"/>
    <property type="match status" value="1"/>
</dbReference>
<evidence type="ECO:0000313" key="2">
    <source>
        <dbReference type="EMBL" id="KAF7422858.1"/>
    </source>
</evidence>
<dbReference type="SUPFAM" id="SSF53474">
    <property type="entry name" value="alpha/beta-Hydrolases"/>
    <property type="match status" value="1"/>
</dbReference>
<dbReference type="OrthoDB" id="2914369at2759"/>
<dbReference type="VEuPathDB" id="FungiDB:PC9H_011021"/>